<evidence type="ECO:0000313" key="3">
    <source>
        <dbReference type="Proteomes" id="UP000012317"/>
    </source>
</evidence>
<reference evidence="2 3" key="1">
    <citation type="journal article" date="2014" name="Genome Biol. Evol.">
        <title>Extensive gene acquisition in the extremely psychrophilic bacterial species Psychroflexus torquis and the link to sea-ice ecosystem specialism.</title>
        <authorList>
            <person name="Feng S."/>
            <person name="Powell S.M."/>
            <person name="Wilson R."/>
            <person name="Bowman J.P."/>
        </authorList>
    </citation>
    <scope>NUCLEOTIDE SEQUENCE [LARGE SCALE GENOMIC DNA]</scope>
    <source>
        <strain evidence="2 3">ACAM 44</strain>
    </source>
</reference>
<accession>N1WM03</accession>
<dbReference type="eggNOG" id="COG0607">
    <property type="taxonomic scope" value="Bacteria"/>
</dbReference>
<dbReference type="PANTHER" id="PTHR43031">
    <property type="entry name" value="FAD-DEPENDENT OXIDOREDUCTASE"/>
    <property type="match status" value="1"/>
</dbReference>
<evidence type="ECO:0000313" key="2">
    <source>
        <dbReference type="EMBL" id="EMY79980.1"/>
    </source>
</evidence>
<dbReference type="STRING" id="1189619.pgond44_14113"/>
<dbReference type="EMBL" id="APLF01000022">
    <property type="protein sequence ID" value="EMY79980.1"/>
    <property type="molecule type" value="Genomic_DNA"/>
</dbReference>
<gene>
    <name evidence="2" type="ORF">pgond44_14113</name>
</gene>
<feature type="domain" description="Rhodanese" evidence="1">
    <location>
        <begin position="15"/>
        <end position="102"/>
    </location>
</feature>
<organism evidence="2 3">
    <name type="scientific">Psychroflexus gondwanensis ACAM 44</name>
    <dbReference type="NCBI Taxonomy" id="1189619"/>
    <lineage>
        <taxon>Bacteria</taxon>
        <taxon>Pseudomonadati</taxon>
        <taxon>Bacteroidota</taxon>
        <taxon>Flavobacteriia</taxon>
        <taxon>Flavobacteriales</taxon>
        <taxon>Flavobacteriaceae</taxon>
        <taxon>Psychroflexus</taxon>
    </lineage>
</organism>
<protein>
    <submittedName>
        <fullName evidence="2">Rhodanese domain protein PspE-like protein</fullName>
    </submittedName>
</protein>
<dbReference type="PANTHER" id="PTHR43031:SF18">
    <property type="entry name" value="RHODANESE-RELATED SULFURTRANSFERASES"/>
    <property type="match status" value="1"/>
</dbReference>
<comment type="caution">
    <text evidence="2">The sequence shown here is derived from an EMBL/GenBank/DDBJ whole genome shotgun (WGS) entry which is preliminary data.</text>
</comment>
<dbReference type="SUPFAM" id="SSF52821">
    <property type="entry name" value="Rhodanese/Cell cycle control phosphatase"/>
    <property type="match status" value="1"/>
</dbReference>
<dbReference type="PROSITE" id="PS50206">
    <property type="entry name" value="RHODANESE_3"/>
    <property type="match status" value="1"/>
</dbReference>
<dbReference type="SMART" id="SM00450">
    <property type="entry name" value="RHOD"/>
    <property type="match status" value="1"/>
</dbReference>
<proteinExistence type="predicted"/>
<keyword evidence="3" id="KW-1185">Reference proteome</keyword>
<name>N1WM03_9FLAO</name>
<evidence type="ECO:0000259" key="1">
    <source>
        <dbReference type="PROSITE" id="PS50206"/>
    </source>
</evidence>
<dbReference type="Pfam" id="PF00581">
    <property type="entry name" value="Rhodanese"/>
    <property type="match status" value="1"/>
</dbReference>
<dbReference type="InterPro" id="IPR001763">
    <property type="entry name" value="Rhodanese-like_dom"/>
</dbReference>
<dbReference type="Gene3D" id="3.40.250.10">
    <property type="entry name" value="Rhodanese-like domain"/>
    <property type="match status" value="1"/>
</dbReference>
<dbReference type="InterPro" id="IPR050229">
    <property type="entry name" value="GlpE_sulfurtransferase"/>
</dbReference>
<dbReference type="CDD" id="cd00158">
    <property type="entry name" value="RHOD"/>
    <property type="match status" value="1"/>
</dbReference>
<sequence>MENLSEKKWNEGLKASSNSEIIDVRTPDEFNDGYIEGARLLNIQDSSKFMEEVEKLDKDKDYYVYCRSGRRSEMACQLMEKAGIDNAYNLEGGILDWTGNVKKIV</sequence>
<dbReference type="Proteomes" id="UP000012317">
    <property type="component" value="Unassembled WGS sequence"/>
</dbReference>
<dbReference type="AlphaFoldDB" id="N1WM03"/>
<dbReference type="InterPro" id="IPR036873">
    <property type="entry name" value="Rhodanese-like_dom_sf"/>
</dbReference>
<dbReference type="RefSeq" id="WP_003444421.1">
    <property type="nucleotide sequence ID" value="NZ_APLF01000022.1"/>
</dbReference>